<dbReference type="SUPFAM" id="SSF52540">
    <property type="entry name" value="P-loop containing nucleoside triphosphate hydrolases"/>
    <property type="match status" value="1"/>
</dbReference>
<gene>
    <name evidence="2" type="ORF">SAMN05421783_13526</name>
</gene>
<evidence type="ECO:0000256" key="1">
    <source>
        <dbReference type="SAM" id="Phobius"/>
    </source>
</evidence>
<dbReference type="EMBL" id="FNNZ01000035">
    <property type="protein sequence ID" value="SDX54884.1"/>
    <property type="molecule type" value="Genomic_DNA"/>
</dbReference>
<organism evidence="2 3">
    <name type="scientific">Thiocapsa roseopersicina</name>
    <dbReference type="NCBI Taxonomy" id="1058"/>
    <lineage>
        <taxon>Bacteria</taxon>
        <taxon>Pseudomonadati</taxon>
        <taxon>Pseudomonadota</taxon>
        <taxon>Gammaproteobacteria</taxon>
        <taxon>Chromatiales</taxon>
        <taxon>Chromatiaceae</taxon>
        <taxon>Thiocapsa</taxon>
    </lineage>
</organism>
<keyword evidence="1" id="KW-0472">Membrane</keyword>
<sequence>MATAAGAVDGDDELIETAPADDQIFVGRAAELEQGLAALRIGHSILIKGQPGIGKRSLLREIRLRLAEKRICLCPTLATPKAFVSQLAEQVHHAVGLTVPERLIPPRFRAEAERTGRIAWKHIQRTIVRLPAQEVIHLVLTSLEGREDVVLFVESLEVPPSQADMLHQLAEHCQVAAGIETQNRRNKVMRLLWRFQVTLELKPLISSESRELIERHLERAPIDFENEKVRDAFVTRVVRESRGLPEAITGMLAAAVNEREVTRRSLHGFHHESAITYIDMTPMLLILAVSLMALRYVSRGIGVQELMVLAGVGTSLFSLMLFFARRMSSQGR</sequence>
<evidence type="ECO:0000313" key="2">
    <source>
        <dbReference type="EMBL" id="SDX54884.1"/>
    </source>
</evidence>
<keyword evidence="1" id="KW-0812">Transmembrane</keyword>
<name>A0A1H3CMS0_THIRO</name>
<dbReference type="STRING" id="1058.SAMN05421783_13526"/>
<dbReference type="InterPro" id="IPR027417">
    <property type="entry name" value="P-loop_NTPase"/>
</dbReference>
<dbReference type="OrthoDB" id="5757053at2"/>
<evidence type="ECO:0000313" key="3">
    <source>
        <dbReference type="Proteomes" id="UP000198816"/>
    </source>
</evidence>
<dbReference type="RefSeq" id="WP_093037780.1">
    <property type="nucleotide sequence ID" value="NZ_FNNZ01000035.1"/>
</dbReference>
<reference evidence="3" key="1">
    <citation type="submission" date="2016-10" db="EMBL/GenBank/DDBJ databases">
        <authorList>
            <person name="Varghese N."/>
            <person name="Submissions S."/>
        </authorList>
    </citation>
    <scope>NUCLEOTIDE SEQUENCE [LARGE SCALE GENOMIC DNA]</scope>
    <source>
        <strain evidence="3">DSM 217</strain>
    </source>
</reference>
<feature type="transmembrane region" description="Helical" evidence="1">
    <location>
        <begin position="306"/>
        <end position="324"/>
    </location>
</feature>
<keyword evidence="3" id="KW-1185">Reference proteome</keyword>
<protein>
    <recommendedName>
        <fullName evidence="4">AAA ATPase domain-containing protein</fullName>
    </recommendedName>
</protein>
<dbReference type="AlphaFoldDB" id="A0A1H3CMS0"/>
<dbReference type="Proteomes" id="UP000198816">
    <property type="component" value="Unassembled WGS sequence"/>
</dbReference>
<keyword evidence="1" id="KW-1133">Transmembrane helix</keyword>
<evidence type="ECO:0008006" key="4">
    <source>
        <dbReference type="Google" id="ProtNLM"/>
    </source>
</evidence>
<accession>A0A1H3CMS0</accession>
<proteinExistence type="predicted"/>